<evidence type="ECO:0000313" key="1">
    <source>
        <dbReference type="EMBL" id="EEP27847.1"/>
    </source>
</evidence>
<gene>
    <name evidence="1" type="ORF">GCWU000342_01841</name>
</gene>
<dbReference type="eggNOG" id="COG1390">
    <property type="taxonomic scope" value="Bacteria"/>
</dbReference>
<comment type="caution">
    <text evidence="1">The sequence shown here is derived from an EMBL/GenBank/DDBJ whole genome shotgun (WGS) entry which is preliminary data.</text>
</comment>
<dbReference type="HOGENOM" id="CLU_105846_0_1_9"/>
<sequence length="197" mass="21971">MAGIDNIQSEILQEAQAAADALIEDARADAKKLAAESAEELDAIRRLAEGDCERIRAAGQVRLASRQEMLRRQEILRRKQDAVSGLIAEAYDQLANEDQESYWQMVLSLLDTHIRPEKGRICFSQRDLDRMPKEVRTSIEKRAGEAGADLTIAADASVTNGFVLDFGGIDENCTLKAIFAERYEQMQDAVSAILWQE</sequence>
<proteinExistence type="predicted"/>
<organism evidence="1 2">
    <name type="scientific">Shuttleworthella satelles DSM 14600</name>
    <dbReference type="NCBI Taxonomy" id="626523"/>
    <lineage>
        <taxon>Bacteria</taxon>
        <taxon>Bacillati</taxon>
        <taxon>Bacillota</taxon>
        <taxon>Clostridia</taxon>
        <taxon>Lachnospirales</taxon>
        <taxon>Lachnospiraceae</taxon>
        <taxon>Shuttleworthella</taxon>
    </lineage>
</organism>
<dbReference type="Proteomes" id="UP000003494">
    <property type="component" value="Unassembled WGS sequence"/>
</dbReference>
<evidence type="ECO:0008006" key="3">
    <source>
        <dbReference type="Google" id="ProtNLM"/>
    </source>
</evidence>
<dbReference type="STRING" id="626523.GCWU000342_01841"/>
<keyword evidence="2" id="KW-1185">Reference proteome</keyword>
<reference evidence="1" key="1">
    <citation type="submission" date="2009-04" db="EMBL/GenBank/DDBJ databases">
        <authorList>
            <person name="Weinstock G."/>
            <person name="Sodergren E."/>
            <person name="Clifton S."/>
            <person name="Fulton L."/>
            <person name="Fulton B."/>
            <person name="Courtney L."/>
            <person name="Fronick C."/>
            <person name="Harrison M."/>
            <person name="Strong C."/>
            <person name="Farmer C."/>
            <person name="Delahaunty K."/>
            <person name="Markovic C."/>
            <person name="Hall O."/>
            <person name="Minx P."/>
            <person name="Tomlinson C."/>
            <person name="Mitreva M."/>
            <person name="Nelson J."/>
            <person name="Hou S."/>
            <person name="Wollam A."/>
            <person name="Pepin K.H."/>
            <person name="Johnson M."/>
            <person name="Bhonagiri V."/>
            <person name="Nash W.E."/>
            <person name="Warren W."/>
            <person name="Chinwalla A."/>
            <person name="Mardis E.R."/>
            <person name="Wilson R.K."/>
        </authorList>
    </citation>
    <scope>NUCLEOTIDE SEQUENCE [LARGE SCALE GENOMIC DNA]</scope>
    <source>
        <strain evidence="1">DSM 14600</strain>
    </source>
</reference>
<accession>C4GCZ7</accession>
<dbReference type="SUPFAM" id="SSF160527">
    <property type="entry name" value="V-type ATPase subunit E-like"/>
    <property type="match status" value="1"/>
</dbReference>
<evidence type="ECO:0000313" key="2">
    <source>
        <dbReference type="Proteomes" id="UP000003494"/>
    </source>
</evidence>
<dbReference type="RefSeq" id="WP_006906837.1">
    <property type="nucleotide sequence ID" value="NZ_GG665867.1"/>
</dbReference>
<dbReference type="AlphaFoldDB" id="C4GCZ7"/>
<name>C4GCZ7_9FIRM</name>
<dbReference type="EMBL" id="ACIP02000004">
    <property type="protein sequence ID" value="EEP27847.1"/>
    <property type="molecule type" value="Genomic_DNA"/>
</dbReference>
<protein>
    <recommendedName>
        <fullName evidence="3">V-type proton ATPase subunit E</fullName>
    </recommendedName>
</protein>